<gene>
    <name evidence="2" type="ORF">SAMN04487993_1008155</name>
</gene>
<name>A0A1G8MMQ4_9RHOB</name>
<proteinExistence type="predicted"/>
<organism evidence="2 3">
    <name type="scientific">Salipiger marinus</name>
    <dbReference type="NCBI Taxonomy" id="555512"/>
    <lineage>
        <taxon>Bacteria</taxon>
        <taxon>Pseudomonadati</taxon>
        <taxon>Pseudomonadota</taxon>
        <taxon>Alphaproteobacteria</taxon>
        <taxon>Rhodobacterales</taxon>
        <taxon>Roseobacteraceae</taxon>
        <taxon>Salipiger</taxon>
    </lineage>
</organism>
<dbReference type="EMBL" id="FNEJ01000008">
    <property type="protein sequence ID" value="SDI69212.1"/>
    <property type="molecule type" value="Genomic_DNA"/>
</dbReference>
<evidence type="ECO:0000256" key="1">
    <source>
        <dbReference type="SAM" id="SignalP"/>
    </source>
</evidence>
<feature type="chain" id="PRO_5011518046" description="HdeA/HdeB family protein" evidence="1">
    <location>
        <begin position="21"/>
        <end position="94"/>
    </location>
</feature>
<reference evidence="3" key="1">
    <citation type="submission" date="2016-10" db="EMBL/GenBank/DDBJ databases">
        <authorList>
            <person name="Varghese N."/>
            <person name="Submissions S."/>
        </authorList>
    </citation>
    <scope>NUCLEOTIDE SEQUENCE [LARGE SCALE GENOMIC DNA]</scope>
    <source>
        <strain evidence="3">DSM 26424</strain>
    </source>
</reference>
<dbReference type="Proteomes" id="UP000199093">
    <property type="component" value="Unassembled WGS sequence"/>
</dbReference>
<sequence>MRALMMGLIGLGLTSGMAAAQGMDPANCAQSAKVVMEAVQARKDGIPQARTERELRRVLDRNAGQQLAEWIYSLPADELTPEVGRSWKAQCEGQ</sequence>
<evidence type="ECO:0000313" key="3">
    <source>
        <dbReference type="Proteomes" id="UP000199093"/>
    </source>
</evidence>
<keyword evidence="1" id="KW-0732">Signal</keyword>
<evidence type="ECO:0000313" key="2">
    <source>
        <dbReference type="EMBL" id="SDI69212.1"/>
    </source>
</evidence>
<dbReference type="AlphaFoldDB" id="A0A1G8MMQ4"/>
<feature type="signal peptide" evidence="1">
    <location>
        <begin position="1"/>
        <end position="20"/>
    </location>
</feature>
<dbReference type="OrthoDB" id="7875126at2"/>
<protein>
    <recommendedName>
        <fullName evidence="4">HdeA/HdeB family protein</fullName>
    </recommendedName>
</protein>
<accession>A0A1G8MMQ4</accession>
<keyword evidence="3" id="KW-1185">Reference proteome</keyword>
<evidence type="ECO:0008006" key="4">
    <source>
        <dbReference type="Google" id="ProtNLM"/>
    </source>
</evidence>
<dbReference type="STRING" id="555512.SAMN04487993_1008155"/>